<keyword evidence="1" id="KW-0812">Transmembrane</keyword>
<feature type="transmembrane region" description="Helical" evidence="1">
    <location>
        <begin position="196"/>
        <end position="221"/>
    </location>
</feature>
<dbReference type="EMBL" id="JBHSRD010000002">
    <property type="protein sequence ID" value="MFC6006191.1"/>
    <property type="molecule type" value="Genomic_DNA"/>
</dbReference>
<dbReference type="Proteomes" id="UP001596189">
    <property type="component" value="Unassembled WGS sequence"/>
</dbReference>
<dbReference type="InterPro" id="IPR009597">
    <property type="entry name" value="DUF1206"/>
</dbReference>
<name>A0ABW1JA89_9ACTN</name>
<feature type="domain" description="DUF1206" evidence="2">
    <location>
        <begin position="29"/>
        <end position="95"/>
    </location>
</feature>
<feature type="transmembrane region" description="Helical" evidence="1">
    <location>
        <begin position="117"/>
        <end position="135"/>
    </location>
</feature>
<dbReference type="Pfam" id="PF06724">
    <property type="entry name" value="DUF1206"/>
    <property type="match status" value="3"/>
</dbReference>
<gene>
    <name evidence="3" type="ORF">ACFQDO_03520</name>
</gene>
<feature type="transmembrane region" description="Helical" evidence="1">
    <location>
        <begin position="70"/>
        <end position="96"/>
    </location>
</feature>
<keyword evidence="1" id="KW-1133">Transmembrane helix</keyword>
<proteinExistence type="predicted"/>
<evidence type="ECO:0000313" key="4">
    <source>
        <dbReference type="Proteomes" id="UP001596189"/>
    </source>
</evidence>
<keyword evidence="1" id="KW-0472">Membrane</keyword>
<sequence length="271" mass="28516">MTSQGLSGQASDTARRAANSKWLERTARIGFVVSGLLHLLIAWIALQIAWTNAKARADQSGALGMLADHSWGVVVLWLGVLGFVGLTLWQIADALLGRHGGDAKEVAGARIKAASKAVVYAALAYTTFAFAHGAGKSSSKQTKDFTHSLLSHSGGRVLVVVIGLVVIGVGVYHVYKGWTRGFHKDLVQHPGTTVEYLGVAGYIAKGIALVVVGGLFCLAGFQKQASEATGLDGALKTLREQPAGSWLLTVVALGLAAYGLYSFARARYAKL</sequence>
<feature type="transmembrane region" description="Helical" evidence="1">
    <location>
        <begin position="29"/>
        <end position="50"/>
    </location>
</feature>
<evidence type="ECO:0000259" key="2">
    <source>
        <dbReference type="Pfam" id="PF06724"/>
    </source>
</evidence>
<feature type="domain" description="DUF1206" evidence="2">
    <location>
        <begin position="112"/>
        <end position="180"/>
    </location>
</feature>
<evidence type="ECO:0000256" key="1">
    <source>
        <dbReference type="SAM" id="Phobius"/>
    </source>
</evidence>
<reference evidence="4" key="1">
    <citation type="journal article" date="2019" name="Int. J. Syst. Evol. Microbiol.">
        <title>The Global Catalogue of Microorganisms (GCM) 10K type strain sequencing project: providing services to taxonomists for standard genome sequencing and annotation.</title>
        <authorList>
            <consortium name="The Broad Institute Genomics Platform"/>
            <consortium name="The Broad Institute Genome Sequencing Center for Infectious Disease"/>
            <person name="Wu L."/>
            <person name="Ma J."/>
        </authorList>
    </citation>
    <scope>NUCLEOTIDE SEQUENCE [LARGE SCALE GENOMIC DNA]</scope>
    <source>
        <strain evidence="4">KACC 14249</strain>
    </source>
</reference>
<accession>A0ABW1JA89</accession>
<protein>
    <submittedName>
        <fullName evidence="3">DUF1206 domain-containing protein</fullName>
    </submittedName>
</protein>
<feature type="domain" description="DUF1206" evidence="2">
    <location>
        <begin position="200"/>
        <end position="268"/>
    </location>
</feature>
<feature type="transmembrane region" description="Helical" evidence="1">
    <location>
        <begin position="243"/>
        <end position="264"/>
    </location>
</feature>
<keyword evidence="4" id="KW-1185">Reference proteome</keyword>
<organism evidence="3 4">
    <name type="scientific">Angustibacter luteus</name>
    <dbReference type="NCBI Taxonomy" id="658456"/>
    <lineage>
        <taxon>Bacteria</taxon>
        <taxon>Bacillati</taxon>
        <taxon>Actinomycetota</taxon>
        <taxon>Actinomycetes</taxon>
        <taxon>Kineosporiales</taxon>
        <taxon>Kineosporiaceae</taxon>
    </lineage>
</organism>
<feature type="transmembrane region" description="Helical" evidence="1">
    <location>
        <begin position="155"/>
        <end position="175"/>
    </location>
</feature>
<evidence type="ECO:0000313" key="3">
    <source>
        <dbReference type="EMBL" id="MFC6006191.1"/>
    </source>
</evidence>
<dbReference type="RefSeq" id="WP_345717046.1">
    <property type="nucleotide sequence ID" value="NZ_BAABFP010000005.1"/>
</dbReference>
<comment type="caution">
    <text evidence="3">The sequence shown here is derived from an EMBL/GenBank/DDBJ whole genome shotgun (WGS) entry which is preliminary data.</text>
</comment>